<evidence type="ECO:0008006" key="4">
    <source>
        <dbReference type="Google" id="ProtNLM"/>
    </source>
</evidence>
<dbReference type="SUPFAM" id="SSF50978">
    <property type="entry name" value="WD40 repeat-like"/>
    <property type="match status" value="1"/>
</dbReference>
<evidence type="ECO:0000313" key="2">
    <source>
        <dbReference type="EMBL" id="TMW63086.1"/>
    </source>
</evidence>
<dbReference type="Proteomes" id="UP000794436">
    <property type="component" value="Unassembled WGS sequence"/>
</dbReference>
<dbReference type="PANTHER" id="PTHR28633">
    <property type="entry name" value="HERMANSKY-PUDLAK SYNDROME 3 PROTEIN"/>
    <property type="match status" value="1"/>
</dbReference>
<keyword evidence="3" id="KW-1185">Reference proteome</keyword>
<sequence length="1219" mass="134431">MDSVFVRSLALATAADARCITSASRTTGDGTFAVACSDEGVIRVYAASCAALLHEFSTIHGRVHALHYTSFSDSLVTLESDPVRVVGIEDENHSSDDEETFLCVYHDWREQKMVRGYTLPLGVLDSPGSRRKADCVAVCSFTGRVVVAMGSVLNIWQCSQGFFEHVMELMVDLSQHGAYHVLEYVAIHGIYVAYASSTEVRVLEIHVRHIQDDTSTTSSATLTTSTPLSPNQISDSSSGGLPEDSPDCAFFQLGEDMNAFDSIAVPIASFGEAADEKDHLHLHEKSMSIRPDHQPVVLGREEAQQEAWNLAGLIRSQDIRVNQAQNYHVGEDDVKILLQRFLPPNQRIRQLKFLPETIDNQASLEARSYTRLLVGTMNQAFLYYFLSHEADATRKKMSKKVLGTMGRLISSRSSSLRNLSIADVGKAGLSDDRDSSDESQSGRVVMHYSFTSPITSISANSSFLFVATQSSLQVWSIWSPCHHVAASRSLNASIVSEPAQSQLLSVQPLLHTTQELVALDSYVVLLPQQHSEPTVDPRDLLSISGDVALDQLPVAELELRGSTQANSARFEPSILIFQQSPPSTVLSKLESMKTLTAESRIDLLLSLFSLYRYRADVGGTLLQNSESQGTMSAAEKRLVLALRLETYLYDKLAGDCALALAKTFLARETRDLSRAAMFFVASSVEHDEVMKSFEELVGDESQAQVLEATHSYLEACLFPTSNSSAYLPGAANSSFQRARIGNALTRHVLSHYLKHRPEEFARLVIDSSLKWSLEDIDFAHATLRSSGTNNKQSFLITRLVLLLRAASFSSSDWEAFEANASENSNLATSCSRESIFSIVDQAVTADTSALVRLCVSHPELLVDKMSATVLAEALLKQTPLVLVRILEGTFNNAIARREETINTVAFCIRVVGATCDQSLERVLSNDGVNSKVTQQDVPTFGHAHAVLLRVLLFAIELFPRLHQLAENDEINEDEEALCRVERALAVEVLHLSVTLSSGLSSHRAEYTEERTVDTLTHLFAEWLEGASHTSGFIPQWELRFIETRCLVASNDSMKNILRAIFIRVLELVHDTQLIPPQAIVSAYEGVVSRDDGANDLATLLVLLSLPRVSRTVDGLRLITRRTTYVEFFLPYGRSYCNSLEEWRFLIQTLSVLSDNNTEADGVLENTDEVSVLESVLHHVSSTLGPEDLLEVLPDDGDLALYMATLEASVRLDSTLPIAT</sequence>
<evidence type="ECO:0000256" key="1">
    <source>
        <dbReference type="SAM" id="MobiDB-lite"/>
    </source>
</evidence>
<accession>A0A8K1CHW7</accession>
<evidence type="ECO:0000313" key="3">
    <source>
        <dbReference type="Proteomes" id="UP000794436"/>
    </source>
</evidence>
<protein>
    <recommendedName>
        <fullName evidence="4">BLOC-2 complex member HPS3 N-terminal domain-containing protein</fullName>
    </recommendedName>
</protein>
<reference evidence="2" key="1">
    <citation type="submission" date="2019-03" db="EMBL/GenBank/DDBJ databases">
        <title>Long read genome sequence of the mycoparasitic Pythium oligandrum ATCC 38472 isolated from sugarbeet rhizosphere.</title>
        <authorList>
            <person name="Gaulin E."/>
        </authorList>
    </citation>
    <scope>NUCLEOTIDE SEQUENCE</scope>
    <source>
        <strain evidence="2">ATCC 38472_TT</strain>
    </source>
</reference>
<feature type="compositionally biased region" description="Low complexity" evidence="1">
    <location>
        <begin position="214"/>
        <end position="230"/>
    </location>
</feature>
<dbReference type="InterPro" id="IPR017216">
    <property type="entry name" value="HPS3"/>
</dbReference>
<gene>
    <name evidence="2" type="ORF">Poli38472_005704</name>
</gene>
<comment type="caution">
    <text evidence="2">The sequence shown here is derived from an EMBL/GenBank/DDBJ whole genome shotgun (WGS) entry which is preliminary data.</text>
</comment>
<dbReference type="PANTHER" id="PTHR28633:SF1">
    <property type="entry name" value="BLOC-2 COMPLEX MEMBER HPS3"/>
    <property type="match status" value="1"/>
</dbReference>
<dbReference type="EMBL" id="SPLM01000073">
    <property type="protein sequence ID" value="TMW63086.1"/>
    <property type="molecule type" value="Genomic_DNA"/>
</dbReference>
<dbReference type="OrthoDB" id="71731at2759"/>
<feature type="region of interest" description="Disordered" evidence="1">
    <location>
        <begin position="214"/>
        <end position="242"/>
    </location>
</feature>
<dbReference type="InterPro" id="IPR036322">
    <property type="entry name" value="WD40_repeat_dom_sf"/>
</dbReference>
<proteinExistence type="predicted"/>
<name>A0A8K1CHW7_PYTOL</name>
<organism evidence="2 3">
    <name type="scientific">Pythium oligandrum</name>
    <name type="common">Mycoparasitic fungus</name>
    <dbReference type="NCBI Taxonomy" id="41045"/>
    <lineage>
        <taxon>Eukaryota</taxon>
        <taxon>Sar</taxon>
        <taxon>Stramenopiles</taxon>
        <taxon>Oomycota</taxon>
        <taxon>Peronosporomycetes</taxon>
        <taxon>Pythiales</taxon>
        <taxon>Pythiaceae</taxon>
        <taxon>Pythium</taxon>
    </lineage>
</organism>
<dbReference type="AlphaFoldDB" id="A0A8K1CHW7"/>